<name>A0A3S5CL33_9PLAT</name>
<feature type="compositionally biased region" description="Basic and acidic residues" evidence="1">
    <location>
        <begin position="1"/>
        <end position="36"/>
    </location>
</feature>
<organism evidence="2 3">
    <name type="scientific">Protopolystoma xenopodis</name>
    <dbReference type="NCBI Taxonomy" id="117903"/>
    <lineage>
        <taxon>Eukaryota</taxon>
        <taxon>Metazoa</taxon>
        <taxon>Spiralia</taxon>
        <taxon>Lophotrochozoa</taxon>
        <taxon>Platyhelminthes</taxon>
        <taxon>Monogenea</taxon>
        <taxon>Polyopisthocotylea</taxon>
        <taxon>Polystomatidea</taxon>
        <taxon>Polystomatidae</taxon>
        <taxon>Protopolystoma</taxon>
    </lineage>
</organism>
<comment type="caution">
    <text evidence="2">The sequence shown here is derived from an EMBL/GenBank/DDBJ whole genome shotgun (WGS) entry which is preliminary data.</text>
</comment>
<proteinExistence type="predicted"/>
<evidence type="ECO:0000313" key="3">
    <source>
        <dbReference type="Proteomes" id="UP000784294"/>
    </source>
</evidence>
<accession>A0A3S5CL33</accession>
<evidence type="ECO:0000313" key="2">
    <source>
        <dbReference type="EMBL" id="VEL30038.1"/>
    </source>
</evidence>
<dbReference type="AlphaFoldDB" id="A0A3S5CL33"/>
<protein>
    <submittedName>
        <fullName evidence="2">Uncharacterized protein</fullName>
    </submittedName>
</protein>
<reference evidence="2" key="1">
    <citation type="submission" date="2018-11" db="EMBL/GenBank/DDBJ databases">
        <authorList>
            <consortium name="Pathogen Informatics"/>
        </authorList>
    </citation>
    <scope>NUCLEOTIDE SEQUENCE</scope>
</reference>
<keyword evidence="3" id="KW-1185">Reference proteome</keyword>
<evidence type="ECO:0000256" key="1">
    <source>
        <dbReference type="SAM" id="MobiDB-lite"/>
    </source>
</evidence>
<feature type="region of interest" description="Disordered" evidence="1">
    <location>
        <begin position="1"/>
        <end position="49"/>
    </location>
</feature>
<gene>
    <name evidence="2" type="ORF">PXEA_LOCUS23478</name>
</gene>
<sequence>MREGVSVDGTGQKDKRTRLTNDSTKLRSELKPEPQKSTHPASPRMRGRENWFGGRRACYLTPAAVVLPCPPDRILI</sequence>
<dbReference type="Proteomes" id="UP000784294">
    <property type="component" value="Unassembled WGS sequence"/>
</dbReference>
<dbReference type="EMBL" id="CAAALY010108747">
    <property type="protein sequence ID" value="VEL30038.1"/>
    <property type="molecule type" value="Genomic_DNA"/>
</dbReference>